<evidence type="ECO:0000256" key="1">
    <source>
        <dbReference type="ARBA" id="ARBA00022679"/>
    </source>
</evidence>
<organism evidence="5 6">
    <name type="scientific">Frankia torreyi</name>
    <dbReference type="NCBI Taxonomy" id="1856"/>
    <lineage>
        <taxon>Bacteria</taxon>
        <taxon>Bacillati</taxon>
        <taxon>Actinomycetota</taxon>
        <taxon>Actinomycetes</taxon>
        <taxon>Frankiales</taxon>
        <taxon>Frankiaceae</taxon>
        <taxon>Frankia</taxon>
    </lineage>
</organism>
<dbReference type="PANTHER" id="PTHR24421:SF56">
    <property type="entry name" value="OXYGEN SENSOR HISTIDINE KINASE RESPONSE REGULATOR DOST"/>
    <property type="match status" value="1"/>
</dbReference>
<reference evidence="5 6" key="2">
    <citation type="journal article" date="2016" name="Genome Announc.">
        <title>Permanent Draft Genome Sequences for Two Variants of Frankia sp. Strain CpI1, the First Frankia Strain Isolated from Root Nodules of Comptonia peregrina.</title>
        <authorList>
            <person name="Oshone R."/>
            <person name="Hurst S.G.IV."/>
            <person name="Abebe-Akele F."/>
            <person name="Simpson S."/>
            <person name="Morris K."/>
            <person name="Thomas W.K."/>
            <person name="Tisa L.S."/>
        </authorList>
    </citation>
    <scope>NUCLEOTIDE SEQUENCE [LARGE SCALE GENOMIC DNA]</scope>
    <source>
        <strain evidence="6">CpI1-S</strain>
    </source>
</reference>
<proteinExistence type="predicted"/>
<dbReference type="PATRIC" id="fig|1502723.3.peg.2581"/>
<dbReference type="GO" id="GO:0000155">
    <property type="term" value="F:phosphorelay sensor kinase activity"/>
    <property type="evidence" value="ECO:0007669"/>
    <property type="project" value="InterPro"/>
</dbReference>
<gene>
    <name evidence="5" type="ORF">FF36_03178</name>
</gene>
<dbReference type="GO" id="GO:0046983">
    <property type="term" value="F:protein dimerization activity"/>
    <property type="evidence" value="ECO:0007669"/>
    <property type="project" value="InterPro"/>
</dbReference>
<name>A0A0D8BE66_9ACTN</name>
<dbReference type="InterPro" id="IPR011712">
    <property type="entry name" value="Sig_transdc_His_kin_sub3_dim/P"/>
</dbReference>
<dbReference type="Pfam" id="PF07730">
    <property type="entry name" value="HisKA_3"/>
    <property type="match status" value="1"/>
</dbReference>
<evidence type="ECO:0000313" key="5">
    <source>
        <dbReference type="EMBL" id="KJE22486.1"/>
    </source>
</evidence>
<dbReference type="PANTHER" id="PTHR24421">
    <property type="entry name" value="NITRATE/NITRITE SENSOR PROTEIN NARX-RELATED"/>
    <property type="match status" value="1"/>
</dbReference>
<feature type="domain" description="GAF" evidence="4">
    <location>
        <begin position="240"/>
        <end position="385"/>
    </location>
</feature>
<dbReference type="Gene3D" id="3.30.450.40">
    <property type="match status" value="2"/>
</dbReference>
<evidence type="ECO:0000259" key="4">
    <source>
        <dbReference type="SMART" id="SM00065"/>
    </source>
</evidence>
<dbReference type="Gene3D" id="1.20.5.1930">
    <property type="match status" value="1"/>
</dbReference>
<dbReference type="OrthoDB" id="5241249at2"/>
<dbReference type="InterPro" id="IPR003594">
    <property type="entry name" value="HATPase_dom"/>
</dbReference>
<evidence type="ECO:0000256" key="2">
    <source>
        <dbReference type="ARBA" id="ARBA00022777"/>
    </source>
</evidence>
<dbReference type="Proteomes" id="UP000032545">
    <property type="component" value="Unassembled WGS sequence"/>
</dbReference>
<dbReference type="Pfam" id="PF13185">
    <property type="entry name" value="GAF_2"/>
    <property type="match status" value="1"/>
</dbReference>
<dbReference type="InterPro" id="IPR029016">
    <property type="entry name" value="GAF-like_dom_sf"/>
</dbReference>
<dbReference type="InterPro" id="IPR050482">
    <property type="entry name" value="Sensor_HK_TwoCompSys"/>
</dbReference>
<dbReference type="Pfam" id="PF02518">
    <property type="entry name" value="HATPase_c"/>
    <property type="match status" value="1"/>
</dbReference>
<reference evidence="6" key="1">
    <citation type="submission" date="2015-02" db="EMBL/GenBank/DDBJ databases">
        <title>Draft Genome of Frankia sp. CpI1-S.</title>
        <authorList>
            <person name="Oshone R.T."/>
            <person name="Ngom M."/>
            <person name="Ghodhbane-Gtari F."/>
            <person name="Gtari M."/>
            <person name="Morris K."/>
            <person name="Thomas K."/>
            <person name="Sen A."/>
            <person name="Tisa L.S."/>
        </authorList>
    </citation>
    <scope>NUCLEOTIDE SEQUENCE [LARGE SCALE GENOMIC DNA]</scope>
    <source>
        <strain evidence="6">CpI1-S</strain>
    </source>
</reference>
<keyword evidence="3" id="KW-0902">Two-component regulatory system</keyword>
<evidence type="ECO:0000256" key="3">
    <source>
        <dbReference type="ARBA" id="ARBA00023012"/>
    </source>
</evidence>
<dbReference type="SMART" id="SM00065">
    <property type="entry name" value="GAF"/>
    <property type="match status" value="2"/>
</dbReference>
<dbReference type="InterPro" id="IPR036890">
    <property type="entry name" value="HATPase_C_sf"/>
</dbReference>
<comment type="caution">
    <text evidence="5">The sequence shown here is derived from an EMBL/GenBank/DDBJ whole genome shotgun (WGS) entry which is preliminary data.</text>
</comment>
<protein>
    <submittedName>
        <fullName evidence="5">Histidine kinase</fullName>
    </submittedName>
</protein>
<dbReference type="AlphaFoldDB" id="A0A0D8BE66"/>
<dbReference type="Gene3D" id="3.30.565.10">
    <property type="entry name" value="Histidine kinase-like ATPase, C-terminal domain"/>
    <property type="match status" value="1"/>
</dbReference>
<dbReference type="SUPFAM" id="SSF55874">
    <property type="entry name" value="ATPase domain of HSP90 chaperone/DNA topoisomerase II/histidine kinase"/>
    <property type="match status" value="1"/>
</dbReference>
<sequence>MGTEAELVANGAGVEANALSPSPQGEGLTFPVVARLELDELLTQLVERAQDVLATQGRLRGLLAASRAIATDLRLPVLLRQVVEAACELLGARYGALGVIAPDRTLEEFIHVGMDPKDVERIGHLPTGHGVLGLLIDDPRPRRLDDISREPSAYGFPPGHPPMRTFLGVPITVRGEVFGNLYLTEKRGGAAFTAEDEELALALAASAGVAIENARLFHEAQQRHRWMSASAEVTRQIMAEADGALGSVVQRLCTVADAQFVSVALREEDPGNVRVAAVAGVDTAGRIGQRIPLEGTLTGRVMAEQQPLRVQDARLDSLPEERGAETGSLIVLPLVAGADHVSGVLLVGRNRAERPFSDADLASAAGFAGNVAITLELARVKADRERLVVLADRGRIARDLHDHVIQRMFAVALGLQDVAQYERPANAERLNQYVDDLDVTIKDIRRSIFELRSSGEPKEQRRLHTEIDRIAEDVRPALGFTPTIRYSGPLETVVGDELAAHVIAVAREALTNAARHSQARSVELRLGVAGDAVVVDVIDDGVGIGSADRRSGLANLRSRAEQLGGSFSLTTPAGGGTHLHWAAPL</sequence>
<dbReference type="GO" id="GO:0016020">
    <property type="term" value="C:membrane"/>
    <property type="evidence" value="ECO:0007669"/>
    <property type="project" value="InterPro"/>
</dbReference>
<dbReference type="EMBL" id="JYFN01000023">
    <property type="protein sequence ID" value="KJE22486.1"/>
    <property type="molecule type" value="Genomic_DNA"/>
</dbReference>
<dbReference type="Pfam" id="PF13492">
    <property type="entry name" value="GAF_3"/>
    <property type="match status" value="1"/>
</dbReference>
<dbReference type="RefSeq" id="WP_082121945.1">
    <property type="nucleotide sequence ID" value="NZ_JYFN01000023.1"/>
</dbReference>
<keyword evidence="1" id="KW-0808">Transferase</keyword>
<evidence type="ECO:0000313" key="6">
    <source>
        <dbReference type="Proteomes" id="UP000032545"/>
    </source>
</evidence>
<accession>A0A0D8BE66</accession>
<dbReference type="InterPro" id="IPR003018">
    <property type="entry name" value="GAF"/>
</dbReference>
<dbReference type="SUPFAM" id="SSF55781">
    <property type="entry name" value="GAF domain-like"/>
    <property type="match status" value="2"/>
</dbReference>
<keyword evidence="2 5" id="KW-0418">Kinase</keyword>
<feature type="domain" description="GAF" evidence="4">
    <location>
        <begin position="74"/>
        <end position="221"/>
    </location>
</feature>
<keyword evidence="6" id="KW-1185">Reference proteome</keyword>